<dbReference type="EMBL" id="DRWN01000021">
    <property type="protein sequence ID" value="HHK67980.1"/>
    <property type="molecule type" value="Genomic_DNA"/>
</dbReference>
<evidence type="ECO:0000259" key="4">
    <source>
        <dbReference type="SMART" id="SM00322"/>
    </source>
</evidence>
<dbReference type="InterPro" id="IPR012340">
    <property type="entry name" value="NA-bd_OB-fold"/>
</dbReference>
<dbReference type="Gene3D" id="3.30.1370.10">
    <property type="entry name" value="K Homology domain, type 1"/>
    <property type="match status" value="1"/>
</dbReference>
<dbReference type="PROSITE" id="PS50084">
    <property type="entry name" value="KH_TYPE_1"/>
    <property type="match status" value="1"/>
</dbReference>
<dbReference type="CDD" id="cd22524">
    <property type="entry name" value="KH-I_Rrp4_prokar"/>
    <property type="match status" value="1"/>
</dbReference>
<sequence length="221" mass="23687">MIYFTENELVIPGQLLADNGRRNGFGTYVRHGKIYASTTGLARVVNGVVRVIPVSGRYKPQRGDKVVGIVSDIKPNAVEVDISGELTAVLKPSERESTPLMIDIGDCVYAEVKTTGIRGTVLSNEGLQRITSGLLVTINPAKVPRLIGKKGSMVQILRKESGCDFWVGRNGLVVVSGPNPSSEFAAVSAINLIEREAHIPGLTERVIQLLRKLRGGGSGQA</sequence>
<dbReference type="Pfam" id="PF22625">
    <property type="entry name" value="ECR1_N_2"/>
    <property type="match status" value="1"/>
</dbReference>
<dbReference type="SUPFAM" id="SSF50249">
    <property type="entry name" value="Nucleic acid-binding proteins"/>
    <property type="match status" value="1"/>
</dbReference>
<organism evidence="5">
    <name type="scientific">Caldiarchaeum subterraneum</name>
    <dbReference type="NCBI Taxonomy" id="311458"/>
    <lineage>
        <taxon>Archaea</taxon>
        <taxon>Nitrososphaerota</taxon>
        <taxon>Candidatus Caldarchaeales</taxon>
        <taxon>Candidatus Caldarchaeaceae</taxon>
        <taxon>Candidatus Caldarchaeum</taxon>
    </lineage>
</organism>
<dbReference type="PANTHER" id="PTHR21321">
    <property type="entry name" value="PNAS-3 RELATED"/>
    <property type="match status" value="1"/>
</dbReference>
<evidence type="ECO:0000256" key="2">
    <source>
        <dbReference type="ARBA" id="ARBA00022884"/>
    </source>
</evidence>
<reference evidence="5" key="1">
    <citation type="journal article" date="2020" name="mSystems">
        <title>Genome- and Community-Level Interaction Insights into Carbon Utilization and Element Cycling Functions of Hydrothermarchaeota in Hydrothermal Sediment.</title>
        <authorList>
            <person name="Zhou Z."/>
            <person name="Liu Y."/>
            <person name="Xu W."/>
            <person name="Pan J."/>
            <person name="Luo Z.H."/>
            <person name="Li M."/>
        </authorList>
    </citation>
    <scope>NUCLEOTIDE SEQUENCE [LARGE SCALE GENOMIC DNA]</scope>
    <source>
        <strain evidence="5">SpSt-1056</strain>
    </source>
</reference>
<accession>A0A7C5LBE6</accession>
<keyword evidence="2 3" id="KW-0694">RNA-binding</keyword>
<feature type="domain" description="K Homology" evidence="4">
    <location>
        <begin position="130"/>
        <end position="195"/>
    </location>
</feature>
<dbReference type="InterPro" id="IPR036612">
    <property type="entry name" value="KH_dom_type_1_sf"/>
</dbReference>
<dbReference type="GO" id="GO:0034475">
    <property type="term" value="P:U4 snRNA 3'-end processing"/>
    <property type="evidence" value="ECO:0007669"/>
    <property type="project" value="TreeGrafter"/>
</dbReference>
<dbReference type="InterPro" id="IPR026699">
    <property type="entry name" value="Exosome_RNA_bind1/RRP40/RRP4"/>
</dbReference>
<dbReference type="GO" id="GO:0071051">
    <property type="term" value="P:poly(A)-dependent snoRNA 3'-end processing"/>
    <property type="evidence" value="ECO:0007669"/>
    <property type="project" value="TreeGrafter"/>
</dbReference>
<dbReference type="SMART" id="SM00322">
    <property type="entry name" value="KH"/>
    <property type="match status" value="1"/>
</dbReference>
<dbReference type="InterPro" id="IPR054371">
    <property type="entry name" value="RRP4_N"/>
</dbReference>
<dbReference type="SUPFAM" id="SSF110324">
    <property type="entry name" value="Ribosomal L27 protein-like"/>
    <property type="match status" value="1"/>
</dbReference>
<evidence type="ECO:0000256" key="1">
    <source>
        <dbReference type="ARBA" id="ARBA00022835"/>
    </source>
</evidence>
<dbReference type="GO" id="GO:0071034">
    <property type="term" value="P:CUT catabolic process"/>
    <property type="evidence" value="ECO:0007669"/>
    <property type="project" value="TreeGrafter"/>
</dbReference>
<dbReference type="Pfam" id="PF00013">
    <property type="entry name" value="KH_1"/>
    <property type="match status" value="1"/>
</dbReference>
<evidence type="ECO:0000256" key="3">
    <source>
        <dbReference type="PROSITE-ProRule" id="PRU00117"/>
    </source>
</evidence>
<keyword evidence="1" id="KW-0271">Exosome</keyword>
<comment type="caution">
    <text evidence="5">The sequence shown here is derived from an EMBL/GenBank/DDBJ whole genome shotgun (WGS) entry which is preliminary data.</text>
</comment>
<dbReference type="GO" id="GO:0003723">
    <property type="term" value="F:RNA binding"/>
    <property type="evidence" value="ECO:0007669"/>
    <property type="project" value="UniProtKB-UniRule"/>
</dbReference>
<dbReference type="InterPro" id="IPR004088">
    <property type="entry name" value="KH_dom_type_1"/>
</dbReference>
<dbReference type="SUPFAM" id="SSF54791">
    <property type="entry name" value="Eukaryotic type KH-domain (KH-domain type I)"/>
    <property type="match status" value="1"/>
</dbReference>
<dbReference type="InterPro" id="IPR004087">
    <property type="entry name" value="KH_dom"/>
</dbReference>
<dbReference type="Gene3D" id="2.40.50.140">
    <property type="entry name" value="Nucleic acid-binding proteins"/>
    <property type="match status" value="1"/>
</dbReference>
<evidence type="ECO:0000313" key="5">
    <source>
        <dbReference type="EMBL" id="HHK67980.1"/>
    </source>
</evidence>
<dbReference type="AlphaFoldDB" id="A0A7C5LBE6"/>
<proteinExistence type="predicted"/>
<name>A0A7C5LBE6_CALS0</name>
<dbReference type="GO" id="GO:0000467">
    <property type="term" value="P:exonucleolytic trimming to generate mature 3'-end of 5.8S rRNA from tricistronic rRNA transcript (SSU-rRNA, 5.8S rRNA, LSU-rRNA)"/>
    <property type="evidence" value="ECO:0007669"/>
    <property type="project" value="TreeGrafter"/>
</dbReference>
<dbReference type="GO" id="GO:0000178">
    <property type="term" value="C:exosome (RNase complex)"/>
    <property type="evidence" value="ECO:0007669"/>
    <property type="project" value="UniProtKB-KW"/>
</dbReference>
<gene>
    <name evidence="5" type="ORF">ENM11_02340</name>
</gene>
<protein>
    <submittedName>
        <fullName evidence="5">RNA-binding protein</fullName>
    </submittedName>
</protein>
<dbReference type="PANTHER" id="PTHR21321:SF4">
    <property type="entry name" value="EXOSOME COMPLEX COMPONENT RRP4"/>
    <property type="match status" value="1"/>
</dbReference>
<dbReference type="Gene3D" id="2.40.50.100">
    <property type="match status" value="1"/>
</dbReference>